<evidence type="ECO:0000256" key="4">
    <source>
        <dbReference type="ARBA" id="ARBA00023163"/>
    </source>
</evidence>
<accession>A0A075NZG4</accession>
<dbReference type="PATRIC" id="fig|589873.4.peg.3563"/>
<dbReference type="AlphaFoldDB" id="A0A075NZG4"/>
<dbReference type="InterPro" id="IPR036388">
    <property type="entry name" value="WH-like_DNA-bd_sf"/>
</dbReference>
<dbReference type="InterPro" id="IPR036390">
    <property type="entry name" value="WH_DNA-bd_sf"/>
</dbReference>
<evidence type="ECO:0000313" key="9">
    <source>
        <dbReference type="Proteomes" id="UP000264779"/>
    </source>
</evidence>
<dbReference type="PRINTS" id="PR00039">
    <property type="entry name" value="HTHLYSR"/>
</dbReference>
<dbReference type="PANTHER" id="PTHR30419">
    <property type="entry name" value="HTH-TYPE TRANSCRIPTIONAL REGULATOR YBHD"/>
    <property type="match status" value="1"/>
</dbReference>
<evidence type="ECO:0000256" key="2">
    <source>
        <dbReference type="ARBA" id="ARBA00023015"/>
    </source>
</evidence>
<keyword evidence="2" id="KW-0805">Transcription regulation</keyword>
<dbReference type="InterPro" id="IPR005119">
    <property type="entry name" value="LysR_subst-bd"/>
</dbReference>
<dbReference type="GeneID" id="78256358"/>
<dbReference type="EMBL" id="DONK01000109">
    <property type="protein sequence ID" value="HBU51053.1"/>
    <property type="molecule type" value="Genomic_DNA"/>
</dbReference>
<dbReference type="OrthoDB" id="9803735at2"/>
<dbReference type="InterPro" id="IPR050950">
    <property type="entry name" value="HTH-type_LysR_regulators"/>
</dbReference>
<dbReference type="RefSeq" id="WP_044058066.1">
    <property type="nucleotide sequence ID" value="NZ_CAJXAX010000002.1"/>
</dbReference>
<dbReference type="FunFam" id="1.10.10.10:FF:000001">
    <property type="entry name" value="LysR family transcriptional regulator"/>
    <property type="match status" value="1"/>
</dbReference>
<dbReference type="Gene3D" id="3.40.190.290">
    <property type="match status" value="1"/>
</dbReference>
<proteinExistence type="inferred from homology"/>
<evidence type="ECO:0000313" key="8">
    <source>
        <dbReference type="Proteomes" id="UP000056090"/>
    </source>
</evidence>
<dbReference type="PROSITE" id="PS50931">
    <property type="entry name" value="HTH_LYSR"/>
    <property type="match status" value="1"/>
</dbReference>
<keyword evidence="8" id="KW-1185">Reference proteome</keyword>
<dbReference type="Pfam" id="PF00126">
    <property type="entry name" value="HTH_1"/>
    <property type="match status" value="1"/>
</dbReference>
<organism evidence="6 8">
    <name type="scientific">Alteromonas australica</name>
    <dbReference type="NCBI Taxonomy" id="589873"/>
    <lineage>
        <taxon>Bacteria</taxon>
        <taxon>Pseudomonadati</taxon>
        <taxon>Pseudomonadota</taxon>
        <taxon>Gammaproteobacteria</taxon>
        <taxon>Alteromonadales</taxon>
        <taxon>Alteromonadaceae</taxon>
        <taxon>Alteromonas/Salinimonas group</taxon>
        <taxon>Alteromonas</taxon>
    </lineage>
</organism>
<dbReference type="SUPFAM" id="SSF53850">
    <property type="entry name" value="Periplasmic binding protein-like II"/>
    <property type="match status" value="1"/>
</dbReference>
<evidence type="ECO:0000313" key="7">
    <source>
        <dbReference type="EMBL" id="HBU51053.1"/>
    </source>
</evidence>
<dbReference type="eggNOG" id="COG0583">
    <property type="taxonomic scope" value="Bacteria"/>
</dbReference>
<sequence>MNFKQLHYFLTTVKKGSIAAAARELDIAQPAISQQLASLEREMGGQLLTRSFSGVVLTPAGQVFLNHAIKLVDDFNLAKNELNGIFNRIDCVVKVAMLPSIGNVLSMPLIAEVKARHPKLTLDISTGPSYSVKSWLEEGNVDIALTYEQEVNPQFMTVEPLIREELHLVVSNAATNNEYQHLLSRDTISFWEISQFPLLSPSTKDALGRLIAHYERLTGVSLQHDRAYSGQLMTGLRQVMQGEGVMILPTSAVFHLQESGLVKLLKIVDPEMPRLVLAATNKTAPLNDATARMLSIIKQVVASEQKQHHWCGLLAFAQQAQSRGASLSGSLISN</sequence>
<dbReference type="Pfam" id="PF03466">
    <property type="entry name" value="LysR_substrate"/>
    <property type="match status" value="1"/>
</dbReference>
<evidence type="ECO:0000256" key="3">
    <source>
        <dbReference type="ARBA" id="ARBA00023125"/>
    </source>
</evidence>
<comment type="similarity">
    <text evidence="1">Belongs to the LysR transcriptional regulatory family.</text>
</comment>
<dbReference type="GO" id="GO:0003677">
    <property type="term" value="F:DNA binding"/>
    <property type="evidence" value="ECO:0007669"/>
    <property type="project" value="UniProtKB-KW"/>
</dbReference>
<reference evidence="6 8" key="1">
    <citation type="submission" date="2014-06" db="EMBL/GenBank/DDBJ databases">
        <title>Genomes of Alteromonas australica, a world apart.</title>
        <authorList>
            <person name="Gonzaga A."/>
            <person name="Lopez-Perez M."/>
            <person name="Rodriguez-Valera F."/>
        </authorList>
    </citation>
    <scope>NUCLEOTIDE SEQUENCE [LARGE SCALE GENOMIC DNA]</scope>
    <source>
        <strain evidence="6 8">H 17</strain>
    </source>
</reference>
<keyword evidence="3" id="KW-0238">DNA-binding</keyword>
<dbReference type="SUPFAM" id="SSF46785">
    <property type="entry name" value="Winged helix' DNA-binding domain"/>
    <property type="match status" value="1"/>
</dbReference>
<evidence type="ECO:0000256" key="1">
    <source>
        <dbReference type="ARBA" id="ARBA00009437"/>
    </source>
</evidence>
<dbReference type="EMBL" id="CP008849">
    <property type="protein sequence ID" value="AIG00035.1"/>
    <property type="molecule type" value="Genomic_DNA"/>
</dbReference>
<dbReference type="GO" id="GO:0005829">
    <property type="term" value="C:cytosol"/>
    <property type="evidence" value="ECO:0007669"/>
    <property type="project" value="TreeGrafter"/>
</dbReference>
<feature type="domain" description="HTH lysR-type" evidence="5">
    <location>
        <begin position="1"/>
        <end position="58"/>
    </location>
</feature>
<protein>
    <submittedName>
        <fullName evidence="6">LysR family transcriptional regulator</fullName>
    </submittedName>
</protein>
<dbReference type="Gene3D" id="1.10.10.10">
    <property type="entry name" value="Winged helix-like DNA-binding domain superfamily/Winged helix DNA-binding domain"/>
    <property type="match status" value="1"/>
</dbReference>
<reference evidence="7 9" key="2">
    <citation type="journal article" date="2018" name="Nat. Biotechnol.">
        <title>A standardized bacterial taxonomy based on genome phylogeny substantially revises the tree of life.</title>
        <authorList>
            <person name="Parks D.H."/>
            <person name="Chuvochina M."/>
            <person name="Waite D.W."/>
            <person name="Rinke C."/>
            <person name="Skarshewski A."/>
            <person name="Chaumeil P.A."/>
            <person name="Hugenholtz P."/>
        </authorList>
    </citation>
    <scope>NUCLEOTIDE SEQUENCE [LARGE SCALE GENOMIC DNA]</scope>
    <source>
        <strain evidence="7">UBA11621</strain>
    </source>
</reference>
<dbReference type="GO" id="GO:0003700">
    <property type="term" value="F:DNA-binding transcription factor activity"/>
    <property type="evidence" value="ECO:0007669"/>
    <property type="project" value="InterPro"/>
</dbReference>
<gene>
    <name evidence="7" type="ORF">DEB45_07320</name>
    <name evidence="6" type="ORF">EP13_15840</name>
</gene>
<dbReference type="Proteomes" id="UP000264779">
    <property type="component" value="Unassembled WGS sequence"/>
</dbReference>
<evidence type="ECO:0000313" key="6">
    <source>
        <dbReference type="EMBL" id="AIG00035.1"/>
    </source>
</evidence>
<dbReference type="InterPro" id="IPR000847">
    <property type="entry name" value="LysR_HTH_N"/>
</dbReference>
<dbReference type="KEGG" id="aaus:EP12_16440"/>
<name>A0A075NZG4_9ALTE</name>
<evidence type="ECO:0000259" key="5">
    <source>
        <dbReference type="PROSITE" id="PS50931"/>
    </source>
</evidence>
<keyword evidence="4" id="KW-0804">Transcription</keyword>
<dbReference type="CDD" id="cd05466">
    <property type="entry name" value="PBP2_LTTR_substrate"/>
    <property type="match status" value="1"/>
</dbReference>
<dbReference type="KEGG" id="aal:EP13_15840"/>
<dbReference type="Proteomes" id="UP000056090">
    <property type="component" value="Chromosome"/>
</dbReference>